<dbReference type="Proteomes" id="UP000193144">
    <property type="component" value="Unassembled WGS sequence"/>
</dbReference>
<sequence>MEDMSLFVNYQANQRTYEAAFVKAFVTYALQPDKLKLKEYLHDQPNVLEKLEGYLRAVTDNVDQITTRMIQNAHLKTVNFLAEDGSRTLPFIDVRRFQKSTFSGFGPENVFPVADKLKNSWHKAWPNRSSYVSYTSEDYPAPGQSPYADITAVRPRWQGRPGDPDLPRGEPFMWPPKPGQSTQSDNAAPSKDLVPQRDLTLGQHASAVLPNTQADFRRAPTHLPGPKSFRKGKSKAGRCKNTSTATGDADTSVDTSPRPSSNDFVLPDEGSNELGETDGHRQPEAWRIQLVALHKQRLLEKGHRVARLSQHLRDIPSVVAQAVENGILKAPLHETQEILQYLASRNDMKKITHSVKALKMGMVRAVNHALDNGILKPPSKEAEDVIRFIVSRNRKLQAIRSEHTHNADLVAMVANAVETGTLKPPSSIVQGLMTAVSSPRNTTVSHANKDRGTSIATVPAKVDLPESQPMGQGQNRKASAPSATARAVRRAKLLGKESSKAEKQTQGGGKKKDGAVATNSTRLKQTKTKAKPTITTQPQLPLHPSGSRTLEHHQILPEDAYFEPKDSEDKPAWRCGINHALGNYYNAGDRKNCPGCYTYVGDQTKIRFMDFYLPSMAWSRQPGAPDAVWKPSPIYARRKKADSKKPKSQLSHNGIAKVAYWDAIKNGSTPAEAWKKAIEYIEEVLRPKPKRKPTPEPRSESEDEQVEPEPHPSGSKTMEQGQELPLGSYFKKTERHEEFAWRCEVHHALGRYYHAGDKKSCPGCGSHKGGKARQTIMDFYMEEGSTVRQTAEGLVDWKPRRLYNTTKKATGRETAKAPTLTHNQHAAKVYREYIAKGKPEKEAMQLAMDETEAWVDAKDAEAEAAAAMTEEESAKDEESETEANPLAYYGQNEPPARLRIVQKRPIREVSTDSSDNGRPQRKRIPPKEDTSSDDDIVSSGSDSQ</sequence>
<accession>A0A1Y2A5S2</accession>
<dbReference type="AlphaFoldDB" id="A0A1Y2A5S2"/>
<organism evidence="2 3">
    <name type="scientific">Clohesyomyces aquaticus</name>
    <dbReference type="NCBI Taxonomy" id="1231657"/>
    <lineage>
        <taxon>Eukaryota</taxon>
        <taxon>Fungi</taxon>
        <taxon>Dikarya</taxon>
        <taxon>Ascomycota</taxon>
        <taxon>Pezizomycotina</taxon>
        <taxon>Dothideomycetes</taxon>
        <taxon>Pleosporomycetidae</taxon>
        <taxon>Pleosporales</taxon>
        <taxon>Lindgomycetaceae</taxon>
        <taxon>Clohesyomyces</taxon>
    </lineage>
</organism>
<dbReference type="OrthoDB" id="3792198at2759"/>
<reference evidence="2 3" key="1">
    <citation type="submission" date="2016-07" db="EMBL/GenBank/DDBJ databases">
        <title>Pervasive Adenine N6-methylation of Active Genes in Fungi.</title>
        <authorList>
            <consortium name="DOE Joint Genome Institute"/>
            <person name="Mondo S.J."/>
            <person name="Dannebaum R.O."/>
            <person name="Kuo R.C."/>
            <person name="Labutti K."/>
            <person name="Haridas S."/>
            <person name="Kuo A."/>
            <person name="Salamov A."/>
            <person name="Ahrendt S.R."/>
            <person name="Lipzen A."/>
            <person name="Sullivan W."/>
            <person name="Andreopoulos W.B."/>
            <person name="Clum A."/>
            <person name="Lindquist E."/>
            <person name="Daum C."/>
            <person name="Ramamoorthy G.K."/>
            <person name="Gryganskyi A."/>
            <person name="Culley D."/>
            <person name="Magnuson J.K."/>
            <person name="James T.Y."/>
            <person name="O'Malley M.A."/>
            <person name="Stajich J.E."/>
            <person name="Spatafora J.W."/>
            <person name="Visel A."/>
            <person name="Grigoriev I.V."/>
        </authorList>
    </citation>
    <scope>NUCLEOTIDE SEQUENCE [LARGE SCALE GENOMIC DNA]</scope>
    <source>
        <strain evidence="2 3">CBS 115471</strain>
    </source>
</reference>
<feature type="compositionally biased region" description="Polar residues" evidence="1">
    <location>
        <begin position="252"/>
        <end position="263"/>
    </location>
</feature>
<name>A0A1Y2A5S2_9PLEO</name>
<feature type="region of interest" description="Disordered" evidence="1">
    <location>
        <begin position="861"/>
        <end position="944"/>
    </location>
</feature>
<feature type="region of interest" description="Disordered" evidence="1">
    <location>
        <begin position="136"/>
        <end position="192"/>
    </location>
</feature>
<proteinExistence type="predicted"/>
<evidence type="ECO:0000313" key="2">
    <source>
        <dbReference type="EMBL" id="ORY17844.1"/>
    </source>
</evidence>
<gene>
    <name evidence="2" type="ORF">BCR34DRAFT_554981</name>
</gene>
<evidence type="ECO:0000256" key="1">
    <source>
        <dbReference type="SAM" id="MobiDB-lite"/>
    </source>
</evidence>
<comment type="caution">
    <text evidence="2">The sequence shown here is derived from an EMBL/GenBank/DDBJ whole genome shotgun (WGS) entry which is preliminary data.</text>
</comment>
<feature type="compositionally biased region" description="Basic residues" evidence="1">
    <location>
        <begin position="228"/>
        <end position="238"/>
    </location>
</feature>
<protein>
    <submittedName>
        <fullName evidence="2">Uncharacterized protein</fullName>
    </submittedName>
</protein>
<feature type="region of interest" description="Disordered" evidence="1">
    <location>
        <begin position="462"/>
        <end position="547"/>
    </location>
</feature>
<keyword evidence="3" id="KW-1185">Reference proteome</keyword>
<feature type="compositionally biased region" description="Basic and acidic residues" evidence="1">
    <location>
        <begin position="494"/>
        <end position="503"/>
    </location>
</feature>
<evidence type="ECO:0000313" key="3">
    <source>
        <dbReference type="Proteomes" id="UP000193144"/>
    </source>
</evidence>
<feature type="compositionally biased region" description="Acidic residues" evidence="1">
    <location>
        <begin position="869"/>
        <end position="881"/>
    </location>
</feature>
<dbReference type="EMBL" id="MCFA01000010">
    <property type="protein sequence ID" value="ORY17844.1"/>
    <property type="molecule type" value="Genomic_DNA"/>
</dbReference>
<feature type="region of interest" description="Disordered" evidence="1">
    <location>
        <begin position="209"/>
        <end position="280"/>
    </location>
</feature>
<feature type="region of interest" description="Disordered" evidence="1">
    <location>
        <begin position="688"/>
        <end position="723"/>
    </location>
</feature>